<evidence type="ECO:0000256" key="6">
    <source>
        <dbReference type="HAMAP-Rule" id="MF_00735"/>
    </source>
</evidence>
<dbReference type="RefSeq" id="WP_147800714.1">
    <property type="nucleotide sequence ID" value="NZ_VPFL01000021.1"/>
</dbReference>
<feature type="binding site" evidence="6">
    <location>
        <position position="148"/>
    </location>
    <ligand>
        <name>S-adenosyl-L-methionine</name>
        <dbReference type="ChEBI" id="CHEBI:59789"/>
    </ligand>
</feature>
<reference evidence="7 8" key="1">
    <citation type="submission" date="2019-08" db="EMBL/GenBank/DDBJ databases">
        <title>Pelomicrobium methylotrophicum gen. nov., sp. nov. a moderately thermophilic, facultatively anaerobic, lithoautotrophic and methylotrophic bacterium isolated from a terrestrial mud volcano.</title>
        <authorList>
            <person name="Slobodkina G.B."/>
            <person name="Merkel A.Y."/>
            <person name="Slobodkin A.I."/>
        </authorList>
    </citation>
    <scope>NUCLEOTIDE SEQUENCE [LARGE SCALE GENOMIC DNA]</scope>
    <source>
        <strain evidence="7 8">SM250</strain>
    </source>
</reference>
<evidence type="ECO:0000256" key="3">
    <source>
        <dbReference type="ARBA" id="ARBA00022603"/>
    </source>
</evidence>
<dbReference type="InterPro" id="IPR050078">
    <property type="entry name" value="Ribosomal_L11_MeTrfase_PrmA"/>
</dbReference>
<comment type="function">
    <text evidence="6">Methylates ribosomal protein L11.</text>
</comment>
<dbReference type="PANTHER" id="PTHR43648">
    <property type="entry name" value="ELECTRON TRANSFER FLAVOPROTEIN BETA SUBUNIT LYSINE METHYLTRANSFERASE"/>
    <property type="match status" value="1"/>
</dbReference>
<feature type="binding site" evidence="6">
    <location>
        <position position="230"/>
    </location>
    <ligand>
        <name>S-adenosyl-L-methionine</name>
        <dbReference type="ChEBI" id="CHEBI:59789"/>
    </ligand>
</feature>
<comment type="catalytic activity">
    <reaction evidence="6">
        <text>L-lysyl-[protein] + 3 S-adenosyl-L-methionine = N(6),N(6),N(6)-trimethyl-L-lysyl-[protein] + 3 S-adenosyl-L-homocysteine + 3 H(+)</text>
        <dbReference type="Rhea" id="RHEA:54192"/>
        <dbReference type="Rhea" id="RHEA-COMP:9752"/>
        <dbReference type="Rhea" id="RHEA-COMP:13826"/>
        <dbReference type="ChEBI" id="CHEBI:15378"/>
        <dbReference type="ChEBI" id="CHEBI:29969"/>
        <dbReference type="ChEBI" id="CHEBI:57856"/>
        <dbReference type="ChEBI" id="CHEBI:59789"/>
        <dbReference type="ChEBI" id="CHEBI:61961"/>
    </reaction>
</comment>
<evidence type="ECO:0000256" key="4">
    <source>
        <dbReference type="ARBA" id="ARBA00022679"/>
    </source>
</evidence>
<dbReference type="PIRSF" id="PIRSF000401">
    <property type="entry name" value="RPL11_MTase"/>
    <property type="match status" value="1"/>
</dbReference>
<keyword evidence="3 6" id="KW-0489">Methyltransferase</keyword>
<dbReference type="GO" id="GO:0032259">
    <property type="term" value="P:methylation"/>
    <property type="evidence" value="ECO:0007669"/>
    <property type="project" value="UniProtKB-KW"/>
</dbReference>
<dbReference type="FunCoup" id="A0A5C7EHK5">
    <property type="interactions" value="456"/>
</dbReference>
<name>A0A5C7EHK5_9PROT</name>
<dbReference type="EC" id="2.1.1.-" evidence="6"/>
<evidence type="ECO:0000313" key="8">
    <source>
        <dbReference type="Proteomes" id="UP000321201"/>
    </source>
</evidence>
<dbReference type="OrthoDB" id="5289279at2"/>
<proteinExistence type="inferred from homology"/>
<dbReference type="SUPFAM" id="SSF53335">
    <property type="entry name" value="S-adenosyl-L-methionine-dependent methyltransferases"/>
    <property type="match status" value="1"/>
</dbReference>
<sequence>MSGWLALSLSVEASQAEALSDALQILGAISVDLGDAAAEATALDDTPQEPFPLWPRLRVTGLFPESADAGAIAAEAARLASLADVPPFEVRLVAERDWVRETQSQFGPLHASPRLWVVPSWCEPPDGAVISLRIDPGVAFGTGSHPTTRLCLAWLDATVRGGEHVLDFGCGSGILAIAAMKLGAARAVGVDIDPLAVATSRENARQNGVAAEFHACPLPADFQADIVVANILANPLILAAPVLVRALKPGGRLALAGVLSGQAREVADAYRPALELAIGAQEDEWVLLTGRKRLP</sequence>
<comment type="subcellular location">
    <subcellularLocation>
        <location evidence="6">Cytoplasm</location>
    </subcellularLocation>
</comment>
<dbReference type="InterPro" id="IPR004498">
    <property type="entry name" value="Ribosomal_PrmA_MeTrfase"/>
</dbReference>
<organism evidence="7 8">
    <name type="scientific">Pelomicrobium methylotrophicum</name>
    <dbReference type="NCBI Taxonomy" id="2602750"/>
    <lineage>
        <taxon>Bacteria</taxon>
        <taxon>Pseudomonadati</taxon>
        <taxon>Pseudomonadota</taxon>
        <taxon>Hydrogenophilia</taxon>
        <taxon>Hydrogenophilia incertae sedis</taxon>
        <taxon>Pelomicrobium</taxon>
    </lineage>
</organism>
<dbReference type="HAMAP" id="MF_00735">
    <property type="entry name" value="Methyltr_PrmA"/>
    <property type="match status" value="1"/>
</dbReference>
<dbReference type="GO" id="GO:0005829">
    <property type="term" value="C:cytosol"/>
    <property type="evidence" value="ECO:0007669"/>
    <property type="project" value="TreeGrafter"/>
</dbReference>
<feature type="binding site" evidence="6">
    <location>
        <position position="191"/>
    </location>
    <ligand>
        <name>S-adenosyl-L-methionine</name>
        <dbReference type="ChEBI" id="CHEBI:59789"/>
    </ligand>
</feature>
<comment type="caution">
    <text evidence="7">The sequence shown here is derived from an EMBL/GenBank/DDBJ whole genome shotgun (WGS) entry which is preliminary data.</text>
</comment>
<dbReference type="PANTHER" id="PTHR43648:SF1">
    <property type="entry name" value="ELECTRON TRANSFER FLAVOPROTEIN BETA SUBUNIT LYSINE METHYLTRANSFERASE"/>
    <property type="match status" value="1"/>
</dbReference>
<dbReference type="GO" id="GO:0016279">
    <property type="term" value="F:protein-lysine N-methyltransferase activity"/>
    <property type="evidence" value="ECO:0007669"/>
    <property type="project" value="TreeGrafter"/>
</dbReference>
<dbReference type="CDD" id="cd02440">
    <property type="entry name" value="AdoMet_MTases"/>
    <property type="match status" value="1"/>
</dbReference>
<keyword evidence="8" id="KW-1185">Reference proteome</keyword>
<keyword evidence="7" id="KW-0687">Ribonucleoprotein</keyword>
<accession>A0A5C7EHK5</accession>
<dbReference type="GO" id="GO:0005840">
    <property type="term" value="C:ribosome"/>
    <property type="evidence" value="ECO:0007669"/>
    <property type="project" value="UniProtKB-KW"/>
</dbReference>
<feature type="binding site" evidence="6">
    <location>
        <position position="169"/>
    </location>
    <ligand>
        <name>S-adenosyl-L-methionine</name>
        <dbReference type="ChEBI" id="CHEBI:59789"/>
    </ligand>
</feature>
<dbReference type="EMBL" id="VPFL01000021">
    <property type="protein sequence ID" value="TXF10821.1"/>
    <property type="molecule type" value="Genomic_DNA"/>
</dbReference>
<dbReference type="Gene3D" id="3.40.50.150">
    <property type="entry name" value="Vaccinia Virus protein VP39"/>
    <property type="match status" value="1"/>
</dbReference>
<gene>
    <name evidence="6" type="primary">prmA</name>
    <name evidence="7" type="ORF">FR698_13440</name>
</gene>
<dbReference type="AlphaFoldDB" id="A0A5C7EHK5"/>
<dbReference type="InterPro" id="IPR029063">
    <property type="entry name" value="SAM-dependent_MTases_sf"/>
</dbReference>
<evidence type="ECO:0000313" key="7">
    <source>
        <dbReference type="EMBL" id="TXF10821.1"/>
    </source>
</evidence>
<dbReference type="Proteomes" id="UP000321201">
    <property type="component" value="Unassembled WGS sequence"/>
</dbReference>
<evidence type="ECO:0000256" key="5">
    <source>
        <dbReference type="ARBA" id="ARBA00022691"/>
    </source>
</evidence>
<evidence type="ECO:0000256" key="1">
    <source>
        <dbReference type="ARBA" id="ARBA00009741"/>
    </source>
</evidence>
<keyword evidence="4 6" id="KW-0808">Transferase</keyword>
<protein>
    <recommendedName>
        <fullName evidence="6">Ribosomal protein L11 methyltransferase</fullName>
        <shortName evidence="6">L11 Mtase</shortName>
        <ecNumber evidence="6">2.1.1.-</ecNumber>
    </recommendedName>
</protein>
<keyword evidence="2 6" id="KW-0963">Cytoplasm</keyword>
<keyword evidence="7" id="KW-0689">Ribosomal protein</keyword>
<evidence type="ECO:0000256" key="2">
    <source>
        <dbReference type="ARBA" id="ARBA00022490"/>
    </source>
</evidence>
<keyword evidence="5 6" id="KW-0949">S-adenosyl-L-methionine</keyword>
<dbReference type="InParanoid" id="A0A5C7EHK5"/>
<comment type="similarity">
    <text evidence="1 6">Belongs to the methyltransferase superfamily. PrmA family.</text>
</comment>
<dbReference type="Pfam" id="PF06325">
    <property type="entry name" value="PrmA"/>
    <property type="match status" value="1"/>
</dbReference>
<dbReference type="NCBIfam" id="TIGR00406">
    <property type="entry name" value="prmA"/>
    <property type="match status" value="1"/>
</dbReference>